<dbReference type="PANTHER" id="PTHR45705:SF1">
    <property type="entry name" value="FI20236P1"/>
    <property type="match status" value="1"/>
</dbReference>
<evidence type="ECO:0000259" key="7">
    <source>
        <dbReference type="PROSITE" id="PS50115"/>
    </source>
</evidence>
<organism evidence="8 9">
    <name type="scientific">Porcisia hertigi</name>
    <dbReference type="NCBI Taxonomy" id="2761500"/>
    <lineage>
        <taxon>Eukaryota</taxon>
        <taxon>Discoba</taxon>
        <taxon>Euglenozoa</taxon>
        <taxon>Kinetoplastea</taxon>
        <taxon>Metakinetoplastina</taxon>
        <taxon>Trypanosomatida</taxon>
        <taxon>Trypanosomatidae</taxon>
        <taxon>Leishmaniinae</taxon>
        <taxon>Porcisia</taxon>
    </lineage>
</organism>
<dbReference type="GeneID" id="94286772"/>
<name>A0A836HFG7_9TRYP</name>
<evidence type="ECO:0000256" key="6">
    <source>
        <dbReference type="SAM" id="MobiDB-lite"/>
    </source>
</evidence>
<dbReference type="PROSITE" id="PS50115">
    <property type="entry name" value="ARFGAP"/>
    <property type="match status" value="1"/>
</dbReference>
<dbReference type="EMBL" id="JAFJZO010000036">
    <property type="protein sequence ID" value="KAG5490524.1"/>
    <property type="molecule type" value="Genomic_DNA"/>
</dbReference>
<evidence type="ECO:0000256" key="5">
    <source>
        <dbReference type="PROSITE-ProRule" id="PRU00288"/>
    </source>
</evidence>
<feature type="region of interest" description="Disordered" evidence="6">
    <location>
        <begin position="333"/>
        <end position="393"/>
    </location>
</feature>
<evidence type="ECO:0000256" key="2">
    <source>
        <dbReference type="ARBA" id="ARBA00022723"/>
    </source>
</evidence>
<comment type="caution">
    <text evidence="8">The sequence shown here is derived from an EMBL/GenBank/DDBJ whole genome shotgun (WGS) entry which is preliminary data.</text>
</comment>
<feature type="compositionally biased region" description="Low complexity" evidence="6">
    <location>
        <begin position="60"/>
        <end position="69"/>
    </location>
</feature>
<evidence type="ECO:0000313" key="9">
    <source>
        <dbReference type="Proteomes" id="UP000674318"/>
    </source>
</evidence>
<proteinExistence type="predicted"/>
<feature type="region of interest" description="Disordered" evidence="6">
    <location>
        <begin position="226"/>
        <end position="249"/>
    </location>
</feature>
<dbReference type="OrthoDB" id="10266696at2759"/>
<feature type="compositionally biased region" description="Basic and acidic residues" evidence="6">
    <location>
        <begin position="349"/>
        <end position="358"/>
    </location>
</feature>
<keyword evidence="9" id="KW-1185">Reference proteome</keyword>
<dbReference type="InterPro" id="IPR001164">
    <property type="entry name" value="ArfGAP_dom"/>
</dbReference>
<reference evidence="8 9" key="1">
    <citation type="submission" date="2021-02" db="EMBL/GenBank/DDBJ databases">
        <title>Porcisia hertigi Genome sequencing and assembly.</title>
        <authorList>
            <person name="Almutairi H."/>
            <person name="Gatherer D."/>
        </authorList>
    </citation>
    <scope>NUCLEOTIDE SEQUENCE [LARGE SCALE GENOMIC DNA]</scope>
    <source>
        <strain evidence="8 9">C119</strain>
    </source>
</reference>
<dbReference type="SMART" id="SM00105">
    <property type="entry name" value="ArfGap"/>
    <property type="match status" value="1"/>
</dbReference>
<dbReference type="CDD" id="cd08204">
    <property type="entry name" value="ArfGap"/>
    <property type="match status" value="1"/>
</dbReference>
<gene>
    <name evidence="8" type="ORF">JKF63_00644</name>
</gene>
<keyword evidence="3 5" id="KW-0863">Zinc-finger</keyword>
<evidence type="ECO:0000256" key="4">
    <source>
        <dbReference type="ARBA" id="ARBA00022833"/>
    </source>
</evidence>
<dbReference type="GO" id="GO:0005096">
    <property type="term" value="F:GTPase activator activity"/>
    <property type="evidence" value="ECO:0007669"/>
    <property type="project" value="UniProtKB-KW"/>
</dbReference>
<keyword evidence="1" id="KW-0343">GTPase activation</keyword>
<dbReference type="PRINTS" id="PR00405">
    <property type="entry name" value="REVINTRACTNG"/>
</dbReference>
<dbReference type="InterPro" id="IPR038508">
    <property type="entry name" value="ArfGAP_dom_sf"/>
</dbReference>
<keyword evidence="2" id="KW-0479">Metal-binding</keyword>
<evidence type="ECO:0000256" key="3">
    <source>
        <dbReference type="ARBA" id="ARBA00022771"/>
    </source>
</evidence>
<dbReference type="KEGG" id="phet:94286772"/>
<dbReference type="InterPro" id="IPR051718">
    <property type="entry name" value="ARF_GTPase-activating"/>
</dbReference>
<dbReference type="InterPro" id="IPR037278">
    <property type="entry name" value="ARFGAP/RecO"/>
</dbReference>
<sequence length="393" mass="42535">MSLPVPEDTQLAVEAKSVVDRPKERRHRKPRAGSTRGSHRHHRSDDKKKKRTSTGRADASVSVTGSSSSPKQHTTVMDDDCEDWEANRAAVERLCAQYPNNVCADCGETGTRWASVNHGVFVCIRCSGVHRSLGVHISKVKSTNMDRWFLAEVRLMEAIGNTKAKALYEARLPAAARPSSTAGAAADDALRSFIHRKYAQREFSMHNLKDVLGRLYKDTRYGRLKRVPRRGSAGEGEEGSAPLSTRGEGCVTAPVDRATVSGRRGETMRAFYGDAAKEMQWVSSKRNKDAAASSLAASTPKPTYGAFGMVNVPPEEYEARWQRTLALFTHIESPPGGGVAAQADDMSSGDERAKRVDTDAVAPKADTIDVPTDGLELDGVRATPPAASASLSA</sequence>
<dbReference type="FunFam" id="1.10.220.150:FF:000009">
    <property type="entry name" value="stromal membrane-associated protein 1 isoform X1"/>
    <property type="match status" value="1"/>
</dbReference>
<dbReference type="AlphaFoldDB" id="A0A836HFG7"/>
<dbReference type="Gene3D" id="1.10.220.150">
    <property type="entry name" value="Arf GTPase activating protein"/>
    <property type="match status" value="1"/>
</dbReference>
<dbReference type="SUPFAM" id="SSF57863">
    <property type="entry name" value="ArfGap/RecO-like zinc finger"/>
    <property type="match status" value="1"/>
</dbReference>
<feature type="region of interest" description="Disordered" evidence="6">
    <location>
        <begin position="1"/>
        <end position="76"/>
    </location>
</feature>
<dbReference type="PANTHER" id="PTHR45705">
    <property type="entry name" value="FI20236P1"/>
    <property type="match status" value="1"/>
</dbReference>
<dbReference type="GO" id="GO:0008270">
    <property type="term" value="F:zinc ion binding"/>
    <property type="evidence" value="ECO:0007669"/>
    <property type="project" value="UniProtKB-KW"/>
</dbReference>
<dbReference type="RefSeq" id="XP_067752852.1">
    <property type="nucleotide sequence ID" value="XM_067896695.1"/>
</dbReference>
<feature type="domain" description="Arf-GAP" evidence="7">
    <location>
        <begin position="88"/>
        <end position="212"/>
    </location>
</feature>
<dbReference type="Proteomes" id="UP000674318">
    <property type="component" value="Unassembled WGS sequence"/>
</dbReference>
<accession>A0A836HFG7</accession>
<dbReference type="Pfam" id="PF01412">
    <property type="entry name" value="ArfGap"/>
    <property type="match status" value="1"/>
</dbReference>
<keyword evidence="4" id="KW-0862">Zinc</keyword>
<dbReference type="GO" id="GO:0005737">
    <property type="term" value="C:cytoplasm"/>
    <property type="evidence" value="ECO:0007669"/>
    <property type="project" value="TreeGrafter"/>
</dbReference>
<evidence type="ECO:0000313" key="8">
    <source>
        <dbReference type="EMBL" id="KAG5490524.1"/>
    </source>
</evidence>
<feature type="compositionally biased region" description="Basic residues" evidence="6">
    <location>
        <begin position="24"/>
        <end position="53"/>
    </location>
</feature>
<evidence type="ECO:0000256" key="1">
    <source>
        <dbReference type="ARBA" id="ARBA00022468"/>
    </source>
</evidence>
<protein>
    <recommendedName>
        <fullName evidence="7">Arf-GAP domain-containing protein</fullName>
    </recommendedName>
</protein>